<reference evidence="1" key="1">
    <citation type="submission" date="2019-03" db="EMBL/GenBank/DDBJ databases">
        <title>Lake Tanganyika Metagenome-Assembled Genomes (MAGs).</title>
        <authorList>
            <person name="Tran P."/>
        </authorList>
    </citation>
    <scope>NUCLEOTIDE SEQUENCE</scope>
    <source>
        <strain evidence="1">K_DeepCast_65m_m2_066</strain>
    </source>
</reference>
<gene>
    <name evidence="1" type="ORF">FJZ47_25495</name>
</gene>
<evidence type="ECO:0000313" key="2">
    <source>
        <dbReference type="Proteomes" id="UP000712673"/>
    </source>
</evidence>
<comment type="caution">
    <text evidence="1">The sequence shown here is derived from an EMBL/GenBank/DDBJ whole genome shotgun (WGS) entry which is preliminary data.</text>
</comment>
<protein>
    <submittedName>
        <fullName evidence="1">PIN domain-containing protein</fullName>
    </submittedName>
</protein>
<proteinExistence type="predicted"/>
<dbReference type="Proteomes" id="UP000712673">
    <property type="component" value="Unassembled WGS sequence"/>
</dbReference>
<dbReference type="AlphaFoldDB" id="A0A937W594"/>
<organism evidence="1 2">
    <name type="scientific">Tectimicrobiota bacterium</name>
    <dbReference type="NCBI Taxonomy" id="2528274"/>
    <lineage>
        <taxon>Bacteria</taxon>
        <taxon>Pseudomonadati</taxon>
        <taxon>Nitrospinota/Tectimicrobiota group</taxon>
        <taxon>Candidatus Tectimicrobiota</taxon>
    </lineage>
</organism>
<evidence type="ECO:0000313" key="1">
    <source>
        <dbReference type="EMBL" id="MBM3227136.1"/>
    </source>
</evidence>
<dbReference type="EMBL" id="VGLS01001212">
    <property type="protein sequence ID" value="MBM3227136.1"/>
    <property type="molecule type" value="Genomic_DNA"/>
</dbReference>
<name>A0A937W594_UNCTE</name>
<sequence length="291" mass="31498">MTSRVIYCLSRKILPYSQEIPYDNLRGCLSASCLPHHCPARRKRATHPAQSLSRCGSTRHWGPHYGAASRECVAPYSRRCPLPGTLRPGGRHLCPAWQASLRPPRHLTGRTGTGLCAPLSRACRSRALPCGSDAVVSAPPSLRLFLDSNVLTGGIVAPWGLDKAVLALCAARICRLVLAAIVQDEVETNLLVHAAALPPPEAEQVLVDYGRLLTLAHPEIVPLPDLEAVVQARPLIRHAADVPVLLSAIQSQPDWLLTHNTAHFTPAVATRTGLRIATPRAFFQALARGLR</sequence>
<accession>A0A937W594</accession>